<comment type="caution">
    <text evidence="9">The sequence shown here is derived from an EMBL/GenBank/DDBJ whole genome shotgun (WGS) entry which is preliminary data.</text>
</comment>
<dbReference type="EMBL" id="JOKM01000018">
    <property type="protein sequence ID" value="KGB25461.1"/>
    <property type="molecule type" value="Genomic_DNA"/>
</dbReference>
<feature type="chain" id="PRO_5001912270" description="Beta-lactamase" evidence="7">
    <location>
        <begin position="21"/>
        <end position="286"/>
    </location>
</feature>
<dbReference type="GeneID" id="89479336"/>
<dbReference type="PROSITE" id="PS00146">
    <property type="entry name" value="BETA_LACTAMASE_A"/>
    <property type="match status" value="1"/>
</dbReference>
<dbReference type="Gene3D" id="3.40.710.10">
    <property type="entry name" value="DD-peptidase/beta-lactamase superfamily"/>
    <property type="match status" value="1"/>
</dbReference>
<evidence type="ECO:0000313" key="9">
    <source>
        <dbReference type="EMBL" id="KGB25461.1"/>
    </source>
</evidence>
<sequence>MRRRHFLWGSSALLAAPAIAGTSAPTVISQYENETGGHVGFYAENTKTGATLGWRTDERFVMCSTFKASLAACVLARVDGGLDALERPLSYTAADIGDLYAPVAKANLAKGRMTIRELCAGAVEQSDNTCANLLLAHIGGPSVLTAFWRHLGDKTTRLDDVEPYLNRTPPGAIQNTTTPRSMAFILQHLVSGPVLSAPSRTILTDWLIRCRTGEHRLRAGLPSAWKIGDKTGNNGKYAAGDIAVIWPHPETSIVVCAYTRGGHPTEQQLSSVFAGIGKLVATRLTA</sequence>
<dbReference type="PANTHER" id="PTHR35333">
    <property type="entry name" value="BETA-LACTAMASE"/>
    <property type="match status" value="1"/>
</dbReference>
<evidence type="ECO:0000256" key="3">
    <source>
        <dbReference type="ARBA" id="ARBA00012865"/>
    </source>
</evidence>
<evidence type="ECO:0000256" key="2">
    <source>
        <dbReference type="ARBA" id="ARBA00009009"/>
    </source>
</evidence>
<dbReference type="RefSeq" id="WP_035378017.1">
    <property type="nucleotide sequence ID" value="NZ_JACAOJ010000008.1"/>
</dbReference>
<dbReference type="InterPro" id="IPR023650">
    <property type="entry name" value="Beta-lactam_class-A_AS"/>
</dbReference>
<dbReference type="EC" id="3.5.2.6" evidence="3 6"/>
<dbReference type="InterPro" id="IPR045155">
    <property type="entry name" value="Beta-lactam_cat"/>
</dbReference>
<keyword evidence="10" id="KW-1185">Reference proteome</keyword>
<dbReference type="InterPro" id="IPR000871">
    <property type="entry name" value="Beta-lactam_class-A"/>
</dbReference>
<dbReference type="SUPFAM" id="SSF56601">
    <property type="entry name" value="beta-lactamase/transpeptidase-like"/>
    <property type="match status" value="1"/>
</dbReference>
<evidence type="ECO:0000259" key="8">
    <source>
        <dbReference type="Pfam" id="PF13354"/>
    </source>
</evidence>
<evidence type="ECO:0000256" key="6">
    <source>
        <dbReference type="RuleBase" id="RU361140"/>
    </source>
</evidence>
<dbReference type="GO" id="GO:0008800">
    <property type="term" value="F:beta-lactamase activity"/>
    <property type="evidence" value="ECO:0007669"/>
    <property type="project" value="UniProtKB-UniRule"/>
</dbReference>
<proteinExistence type="inferred from homology"/>
<evidence type="ECO:0000313" key="10">
    <source>
        <dbReference type="Proteomes" id="UP000029448"/>
    </source>
</evidence>
<protein>
    <recommendedName>
        <fullName evidence="3 6">Beta-lactamase</fullName>
        <ecNumber evidence="3 6">3.5.2.6</ecNumber>
    </recommendedName>
</protein>
<keyword evidence="4 6" id="KW-0378">Hydrolase</keyword>
<gene>
    <name evidence="9" type="ORF">AtDm6_0656</name>
</gene>
<name>A0A094ZTL7_9PROT</name>
<dbReference type="PANTHER" id="PTHR35333:SF3">
    <property type="entry name" value="BETA-LACTAMASE-TYPE TRANSPEPTIDASE FOLD CONTAINING PROTEIN"/>
    <property type="match status" value="1"/>
</dbReference>
<dbReference type="InterPro" id="IPR012338">
    <property type="entry name" value="Beta-lactam/transpept-like"/>
</dbReference>
<keyword evidence="7" id="KW-0732">Signal</keyword>
<dbReference type="PRINTS" id="PR00118">
    <property type="entry name" value="BLACTAMASEA"/>
</dbReference>
<dbReference type="GO" id="GO:0046677">
    <property type="term" value="P:response to antibiotic"/>
    <property type="evidence" value="ECO:0007669"/>
    <property type="project" value="UniProtKB-UniRule"/>
</dbReference>
<feature type="domain" description="Beta-lactamase class A catalytic" evidence="8">
    <location>
        <begin position="40"/>
        <end position="259"/>
    </location>
</feature>
<dbReference type="Pfam" id="PF13354">
    <property type="entry name" value="Beta-lactamase2"/>
    <property type="match status" value="1"/>
</dbReference>
<dbReference type="Proteomes" id="UP000029448">
    <property type="component" value="Unassembled WGS sequence"/>
</dbReference>
<feature type="signal peptide" evidence="7">
    <location>
        <begin position="1"/>
        <end position="20"/>
    </location>
</feature>
<reference evidence="9 10" key="1">
    <citation type="submission" date="2014-06" db="EMBL/GenBank/DDBJ databases">
        <title>Functional and comparative genomic analyses of the Drosophila gut microbiota identify candidate symbiosis factors.</title>
        <authorList>
            <person name="Newell P.D."/>
            <person name="Chaston J.M."/>
            <person name="Douglas A.E."/>
        </authorList>
    </citation>
    <scope>NUCLEOTIDE SEQUENCE [LARGE SCALE GENOMIC DNA]</scope>
    <source>
        <strain evidence="9 10">DmCS_006</strain>
    </source>
</reference>
<evidence type="ECO:0000256" key="1">
    <source>
        <dbReference type="ARBA" id="ARBA00001526"/>
    </source>
</evidence>
<comment type="catalytic activity">
    <reaction evidence="1 6">
        <text>a beta-lactam + H2O = a substituted beta-amino acid</text>
        <dbReference type="Rhea" id="RHEA:20401"/>
        <dbReference type="ChEBI" id="CHEBI:15377"/>
        <dbReference type="ChEBI" id="CHEBI:35627"/>
        <dbReference type="ChEBI" id="CHEBI:140347"/>
        <dbReference type="EC" id="3.5.2.6"/>
    </reaction>
</comment>
<organism evidence="9 10">
    <name type="scientific">Acetobacter tropicalis</name>
    <dbReference type="NCBI Taxonomy" id="104102"/>
    <lineage>
        <taxon>Bacteria</taxon>
        <taxon>Pseudomonadati</taxon>
        <taxon>Pseudomonadota</taxon>
        <taxon>Alphaproteobacteria</taxon>
        <taxon>Acetobacterales</taxon>
        <taxon>Acetobacteraceae</taxon>
        <taxon>Acetobacter</taxon>
    </lineage>
</organism>
<comment type="similarity">
    <text evidence="2 6">Belongs to the class-A beta-lactamase family.</text>
</comment>
<evidence type="ECO:0000256" key="4">
    <source>
        <dbReference type="ARBA" id="ARBA00022801"/>
    </source>
</evidence>
<dbReference type="STRING" id="104102.AtDm6_0656"/>
<keyword evidence="5 6" id="KW-0046">Antibiotic resistance</keyword>
<dbReference type="PATRIC" id="fig|104102.7.peg.651"/>
<evidence type="ECO:0000256" key="7">
    <source>
        <dbReference type="SAM" id="SignalP"/>
    </source>
</evidence>
<accession>A0A094ZTL7</accession>
<evidence type="ECO:0000256" key="5">
    <source>
        <dbReference type="ARBA" id="ARBA00023251"/>
    </source>
</evidence>
<dbReference type="NCBIfam" id="NF033103">
    <property type="entry name" value="bla_class_A"/>
    <property type="match status" value="1"/>
</dbReference>
<dbReference type="GO" id="GO:0030655">
    <property type="term" value="P:beta-lactam antibiotic catabolic process"/>
    <property type="evidence" value="ECO:0007669"/>
    <property type="project" value="InterPro"/>
</dbReference>
<dbReference type="AlphaFoldDB" id="A0A094ZTL7"/>